<gene>
    <name evidence="2" type="ORF">HanXRQr2_Chr09g0413841</name>
</gene>
<dbReference type="InterPro" id="IPR036691">
    <property type="entry name" value="Endo/exonu/phosph_ase_sf"/>
</dbReference>
<keyword evidence="3" id="KW-1185">Reference proteome</keyword>
<accession>A0A9K3NAA1</accession>
<dbReference type="EC" id="2.7.7.49" evidence="2"/>
<keyword evidence="2" id="KW-0548">Nucleotidyltransferase</keyword>
<dbReference type="Gene3D" id="3.60.10.10">
    <property type="entry name" value="Endonuclease/exonuclease/phosphatase"/>
    <property type="match status" value="1"/>
</dbReference>
<feature type="domain" description="Endonuclease/exonuclease/phosphatase" evidence="1">
    <location>
        <begin position="4"/>
        <end position="226"/>
    </location>
</feature>
<reference evidence="2" key="2">
    <citation type="submission" date="2020-06" db="EMBL/GenBank/DDBJ databases">
        <title>Helianthus annuus Genome sequencing and assembly Release 2.</title>
        <authorList>
            <person name="Gouzy J."/>
            <person name="Langlade N."/>
            <person name="Munos S."/>
        </authorList>
    </citation>
    <scope>NUCLEOTIDE SEQUENCE</scope>
    <source>
        <tissue evidence="2">Leaves</tissue>
    </source>
</reference>
<dbReference type="InterPro" id="IPR005135">
    <property type="entry name" value="Endo/exonuclease/phosphatase"/>
</dbReference>
<keyword evidence="2" id="KW-0695">RNA-directed DNA polymerase</keyword>
<evidence type="ECO:0000313" key="3">
    <source>
        <dbReference type="Proteomes" id="UP000215914"/>
    </source>
</evidence>
<sequence>MNYLSVNIRGAGDSKKAEHIRELKKKNGLGFICIQETQMANSSNVQVSTFWDNSLFDFDTVDASGRSGGMLNIWDPSVFVKKHSVSNRFFLATFGELKQGGEEITVVNVYAPQDKKAKKQVWEDLKALISSTPSVWSWILLGDFNCVRVACERRNSKFCAESANDFNSFINNTALSEYAMIGCRFTYMKDDGQKFSKIDRVLVCHSFLSKWPAAKLIGLPRYRSDHRPLMLLCSDVCFGKPPFRFFNSWLKEDGLEKVVHSAYVSVPPFYPPDKLLAARLKAIKMAIKPWCAEVSKKNNGLLKELMEKVEKLDLKAETMALTDTEAKEREVWLKTINEIDECRSEDLKQRAKLKWVVDGDENSSFFHGIIKGHKKTIA</sequence>
<comment type="caution">
    <text evidence="2">The sequence shown here is derived from an EMBL/GenBank/DDBJ whole genome shotgun (WGS) entry which is preliminary data.</text>
</comment>
<evidence type="ECO:0000313" key="2">
    <source>
        <dbReference type="EMBL" id="KAF5793117.1"/>
    </source>
</evidence>
<reference evidence="2" key="1">
    <citation type="journal article" date="2017" name="Nature">
        <title>The sunflower genome provides insights into oil metabolism, flowering and Asterid evolution.</title>
        <authorList>
            <person name="Badouin H."/>
            <person name="Gouzy J."/>
            <person name="Grassa C.J."/>
            <person name="Murat F."/>
            <person name="Staton S.E."/>
            <person name="Cottret L."/>
            <person name="Lelandais-Briere C."/>
            <person name="Owens G.L."/>
            <person name="Carrere S."/>
            <person name="Mayjonade B."/>
            <person name="Legrand L."/>
            <person name="Gill N."/>
            <person name="Kane N.C."/>
            <person name="Bowers J.E."/>
            <person name="Hubner S."/>
            <person name="Bellec A."/>
            <person name="Berard A."/>
            <person name="Berges H."/>
            <person name="Blanchet N."/>
            <person name="Boniface M.C."/>
            <person name="Brunel D."/>
            <person name="Catrice O."/>
            <person name="Chaidir N."/>
            <person name="Claudel C."/>
            <person name="Donnadieu C."/>
            <person name="Faraut T."/>
            <person name="Fievet G."/>
            <person name="Helmstetter N."/>
            <person name="King M."/>
            <person name="Knapp S.J."/>
            <person name="Lai Z."/>
            <person name="Le Paslier M.C."/>
            <person name="Lippi Y."/>
            <person name="Lorenzon L."/>
            <person name="Mandel J.R."/>
            <person name="Marage G."/>
            <person name="Marchand G."/>
            <person name="Marquand E."/>
            <person name="Bret-Mestries E."/>
            <person name="Morien E."/>
            <person name="Nambeesan S."/>
            <person name="Nguyen T."/>
            <person name="Pegot-Espagnet P."/>
            <person name="Pouilly N."/>
            <person name="Raftis F."/>
            <person name="Sallet E."/>
            <person name="Schiex T."/>
            <person name="Thomas J."/>
            <person name="Vandecasteele C."/>
            <person name="Vares D."/>
            <person name="Vear F."/>
            <person name="Vautrin S."/>
            <person name="Crespi M."/>
            <person name="Mangin B."/>
            <person name="Burke J.M."/>
            <person name="Salse J."/>
            <person name="Munos S."/>
            <person name="Vincourt P."/>
            <person name="Rieseberg L.H."/>
            <person name="Langlade N.B."/>
        </authorList>
    </citation>
    <scope>NUCLEOTIDE SEQUENCE</scope>
    <source>
        <tissue evidence="2">Leaves</tissue>
    </source>
</reference>
<proteinExistence type="predicted"/>
<name>A0A9K3NAA1_HELAN</name>
<organism evidence="2 3">
    <name type="scientific">Helianthus annuus</name>
    <name type="common">Common sunflower</name>
    <dbReference type="NCBI Taxonomy" id="4232"/>
    <lineage>
        <taxon>Eukaryota</taxon>
        <taxon>Viridiplantae</taxon>
        <taxon>Streptophyta</taxon>
        <taxon>Embryophyta</taxon>
        <taxon>Tracheophyta</taxon>
        <taxon>Spermatophyta</taxon>
        <taxon>Magnoliopsida</taxon>
        <taxon>eudicotyledons</taxon>
        <taxon>Gunneridae</taxon>
        <taxon>Pentapetalae</taxon>
        <taxon>asterids</taxon>
        <taxon>campanulids</taxon>
        <taxon>Asterales</taxon>
        <taxon>Asteraceae</taxon>
        <taxon>Asteroideae</taxon>
        <taxon>Heliantheae alliance</taxon>
        <taxon>Heliantheae</taxon>
        <taxon>Helianthus</taxon>
    </lineage>
</organism>
<dbReference type="SUPFAM" id="SSF56219">
    <property type="entry name" value="DNase I-like"/>
    <property type="match status" value="1"/>
</dbReference>
<dbReference type="PANTHER" id="PTHR33710:SF64">
    <property type="entry name" value="ENDONUCLEASE_EXONUCLEASE_PHOSPHATASE DOMAIN-CONTAINING PROTEIN"/>
    <property type="match status" value="1"/>
</dbReference>
<dbReference type="PANTHER" id="PTHR33710">
    <property type="entry name" value="BNAC02G09200D PROTEIN"/>
    <property type="match status" value="1"/>
</dbReference>
<dbReference type="EMBL" id="MNCJ02000324">
    <property type="protein sequence ID" value="KAF5793117.1"/>
    <property type="molecule type" value="Genomic_DNA"/>
</dbReference>
<dbReference type="Gramene" id="mRNA:HanXRQr2_Chr09g0413841">
    <property type="protein sequence ID" value="CDS:HanXRQr2_Chr09g0413841.1"/>
    <property type="gene ID" value="HanXRQr2_Chr09g0413841"/>
</dbReference>
<dbReference type="AlphaFoldDB" id="A0A9K3NAA1"/>
<dbReference type="Proteomes" id="UP000215914">
    <property type="component" value="Unassembled WGS sequence"/>
</dbReference>
<protein>
    <submittedName>
        <fullName evidence="2">RNA-directed DNA polymerase</fullName>
        <ecNumber evidence="2">2.7.7.49</ecNumber>
    </submittedName>
</protein>
<dbReference type="Pfam" id="PF03372">
    <property type="entry name" value="Exo_endo_phos"/>
    <property type="match status" value="1"/>
</dbReference>
<evidence type="ECO:0000259" key="1">
    <source>
        <dbReference type="Pfam" id="PF03372"/>
    </source>
</evidence>
<dbReference type="GO" id="GO:0003964">
    <property type="term" value="F:RNA-directed DNA polymerase activity"/>
    <property type="evidence" value="ECO:0007669"/>
    <property type="project" value="UniProtKB-KW"/>
</dbReference>
<keyword evidence="2" id="KW-0808">Transferase</keyword>